<evidence type="ECO:0000313" key="9">
    <source>
        <dbReference type="Proteomes" id="UP000264589"/>
    </source>
</evidence>
<keyword evidence="4 6" id="KW-1133">Transmembrane helix</keyword>
<dbReference type="Gene3D" id="1.20.1250.20">
    <property type="entry name" value="MFS general substrate transporter like domains"/>
    <property type="match status" value="2"/>
</dbReference>
<evidence type="ECO:0000256" key="5">
    <source>
        <dbReference type="ARBA" id="ARBA00023136"/>
    </source>
</evidence>
<dbReference type="AlphaFoldDB" id="A0A371RKA0"/>
<organism evidence="8 9">
    <name type="scientific">Parvularcula marina</name>
    <dbReference type="NCBI Taxonomy" id="2292771"/>
    <lineage>
        <taxon>Bacteria</taxon>
        <taxon>Pseudomonadati</taxon>
        <taxon>Pseudomonadota</taxon>
        <taxon>Alphaproteobacteria</taxon>
        <taxon>Parvularculales</taxon>
        <taxon>Parvularculaceae</taxon>
        <taxon>Parvularcula</taxon>
    </lineage>
</organism>
<accession>A0A371RKA0</accession>
<evidence type="ECO:0000256" key="4">
    <source>
        <dbReference type="ARBA" id="ARBA00022989"/>
    </source>
</evidence>
<feature type="transmembrane region" description="Helical" evidence="6">
    <location>
        <begin position="426"/>
        <end position="446"/>
    </location>
</feature>
<evidence type="ECO:0000256" key="1">
    <source>
        <dbReference type="ARBA" id="ARBA00004141"/>
    </source>
</evidence>
<dbReference type="PANTHER" id="PTHR23505">
    <property type="entry name" value="SPINSTER"/>
    <property type="match status" value="1"/>
</dbReference>
<evidence type="ECO:0000256" key="3">
    <source>
        <dbReference type="ARBA" id="ARBA00022692"/>
    </source>
</evidence>
<dbReference type="PANTHER" id="PTHR23505:SF79">
    <property type="entry name" value="PROTEIN SPINSTER"/>
    <property type="match status" value="1"/>
</dbReference>
<dbReference type="InterPro" id="IPR044770">
    <property type="entry name" value="MFS_spinster-like"/>
</dbReference>
<evidence type="ECO:0000256" key="6">
    <source>
        <dbReference type="SAM" id="Phobius"/>
    </source>
</evidence>
<proteinExistence type="predicted"/>
<dbReference type="InterPro" id="IPR020846">
    <property type="entry name" value="MFS_dom"/>
</dbReference>
<feature type="transmembrane region" description="Helical" evidence="6">
    <location>
        <begin position="297"/>
        <end position="321"/>
    </location>
</feature>
<dbReference type="GO" id="GO:0016020">
    <property type="term" value="C:membrane"/>
    <property type="evidence" value="ECO:0007669"/>
    <property type="project" value="UniProtKB-SubCell"/>
</dbReference>
<dbReference type="FunCoup" id="A0A371RKA0">
    <property type="interactions" value="280"/>
</dbReference>
<comment type="subcellular location">
    <subcellularLocation>
        <location evidence="1">Membrane</location>
        <topology evidence="1">Multi-pass membrane protein</topology>
    </subcellularLocation>
</comment>
<dbReference type="Pfam" id="PF07690">
    <property type="entry name" value="MFS_1"/>
    <property type="match status" value="1"/>
</dbReference>
<evidence type="ECO:0000256" key="2">
    <source>
        <dbReference type="ARBA" id="ARBA00022448"/>
    </source>
</evidence>
<feature type="transmembrane region" description="Helical" evidence="6">
    <location>
        <begin position="66"/>
        <end position="91"/>
    </location>
</feature>
<dbReference type="PROSITE" id="PS50850">
    <property type="entry name" value="MFS"/>
    <property type="match status" value="1"/>
</dbReference>
<dbReference type="OrthoDB" id="9788453at2"/>
<comment type="caution">
    <text evidence="8">The sequence shown here is derived from an EMBL/GenBank/DDBJ whole genome shotgun (WGS) entry which is preliminary data.</text>
</comment>
<dbReference type="InterPro" id="IPR011701">
    <property type="entry name" value="MFS"/>
</dbReference>
<dbReference type="InterPro" id="IPR036259">
    <property type="entry name" value="MFS_trans_sf"/>
</dbReference>
<dbReference type="InParanoid" id="A0A371RKA0"/>
<feature type="transmembrane region" description="Helical" evidence="6">
    <location>
        <begin position="97"/>
        <end position="125"/>
    </location>
</feature>
<evidence type="ECO:0000259" key="7">
    <source>
        <dbReference type="PROSITE" id="PS50850"/>
    </source>
</evidence>
<keyword evidence="9" id="KW-1185">Reference proteome</keyword>
<gene>
    <name evidence="8" type="ORF">DX908_11675</name>
</gene>
<dbReference type="Proteomes" id="UP000264589">
    <property type="component" value="Unassembled WGS sequence"/>
</dbReference>
<feature type="domain" description="Major facilitator superfamily (MFS) profile" evidence="7">
    <location>
        <begin position="32"/>
        <end position="452"/>
    </location>
</feature>
<feature type="transmembrane region" description="Helical" evidence="6">
    <location>
        <begin position="240"/>
        <end position="261"/>
    </location>
</feature>
<feature type="transmembrane region" description="Helical" evidence="6">
    <location>
        <begin position="158"/>
        <end position="179"/>
    </location>
</feature>
<keyword evidence="2" id="KW-0813">Transport</keyword>
<keyword evidence="5 6" id="KW-0472">Membrane</keyword>
<keyword evidence="3 6" id="KW-0812">Transmembrane</keyword>
<feature type="transmembrane region" description="Helical" evidence="6">
    <location>
        <begin position="28"/>
        <end position="45"/>
    </location>
</feature>
<name>A0A371RKA0_9PROT</name>
<feature type="transmembrane region" description="Helical" evidence="6">
    <location>
        <begin position="390"/>
        <end position="414"/>
    </location>
</feature>
<reference evidence="8 9" key="1">
    <citation type="submission" date="2018-08" db="EMBL/GenBank/DDBJ databases">
        <title>Parvularcula sp. SM1705, isolated from surface water of the South Sea China.</title>
        <authorList>
            <person name="Sun L."/>
        </authorList>
    </citation>
    <scope>NUCLEOTIDE SEQUENCE [LARGE SCALE GENOMIC DNA]</scope>
    <source>
        <strain evidence="8 9">SM1705</strain>
    </source>
</reference>
<dbReference type="SUPFAM" id="SSF103473">
    <property type="entry name" value="MFS general substrate transporter"/>
    <property type="match status" value="1"/>
</dbReference>
<protein>
    <submittedName>
        <fullName evidence="8">MFS transporter</fullName>
    </submittedName>
</protein>
<dbReference type="GO" id="GO:0022857">
    <property type="term" value="F:transmembrane transporter activity"/>
    <property type="evidence" value="ECO:0007669"/>
    <property type="project" value="InterPro"/>
</dbReference>
<sequence>MSPPSSQITAWRNNVTTKTADQHPSSAYRAYVLFILVVVYTFNFIDRQIIGILKEPIKEDLGLTDSQLGLMGGVPFALFYATLGIPIAWLADRTNRTWIMTAALTIWSGMTAVCGLATSFVGLLLARMGVGAGEAGGVAPAYSLIADYFPPEKRARALAIYAFGIPIGSAIGIVLGGVLLDIVGWRTAFITVGLLGVVIAPIFLLTVREPVRGGYDKQGQATKAAGFFEVFSYVSKKPSFWTMSVGAASSSMMGYGLIYWLPSYYYRSFGDALPEFFSWMPDFLVPDNPSPLLYASYFYGAILLVGGMIGVWAGGAIADAFGKKHKGAYALIPSIAFALTVPFFLAGVLSKSLLVVFIAFLFIQSLSLVWLGPITAAFQHIVPANMRATASAIFLLINNLIGIAVGTQVIGTLSDVLKDQYGDESLRYSLLCGTVFYAIAAILLYISSKRLKKDWVN</sequence>
<feature type="transmembrane region" description="Helical" evidence="6">
    <location>
        <begin position="185"/>
        <end position="207"/>
    </location>
</feature>
<evidence type="ECO:0000313" key="8">
    <source>
        <dbReference type="EMBL" id="RFB05867.1"/>
    </source>
</evidence>
<feature type="transmembrane region" description="Helical" evidence="6">
    <location>
        <begin position="355"/>
        <end position="378"/>
    </location>
</feature>
<dbReference type="EMBL" id="QUQO01000001">
    <property type="protein sequence ID" value="RFB05867.1"/>
    <property type="molecule type" value="Genomic_DNA"/>
</dbReference>
<dbReference type="CDD" id="cd17328">
    <property type="entry name" value="MFS_spinster_like"/>
    <property type="match status" value="1"/>
</dbReference>
<feature type="transmembrane region" description="Helical" evidence="6">
    <location>
        <begin position="328"/>
        <end position="349"/>
    </location>
</feature>